<gene>
    <name evidence="1" type="ORF">BCONGLO52_12960</name>
</gene>
<accession>A0ABQ5REX5</accession>
<reference evidence="1" key="1">
    <citation type="submission" date="2022-12" db="EMBL/GenBank/DDBJ databases">
        <title>Reference genome sequencing for broad-spectrum identification of bacterial and archaeal isolates by mass spectrometry.</title>
        <authorList>
            <person name="Sekiguchi Y."/>
            <person name="Tourlousse D.M."/>
        </authorList>
    </citation>
    <scope>NUCLEOTIDE SEQUENCE</scope>
    <source>
        <strain evidence="1">5-2</strain>
    </source>
</reference>
<comment type="caution">
    <text evidence="1">The sequence shown here is derived from an EMBL/GenBank/DDBJ whole genome shotgun (WGS) entry which is preliminary data.</text>
</comment>
<dbReference type="Proteomes" id="UP001144451">
    <property type="component" value="Unassembled WGS sequence"/>
</dbReference>
<evidence type="ECO:0000313" key="2">
    <source>
        <dbReference type="Proteomes" id="UP001144451"/>
    </source>
</evidence>
<sequence>MALQLSLSASFEDLQVSSREYVDAVYDVFVRDLISSRARWMPNGGEVSCRRQPEVEGRHAIFWHCVSAGDGDEEARLVDFNRCRRIHWIRPMINEFNSIYPGKGDGSLHWWVSGRRLQNPRYILATGDYGFVVMVDQRSTYAMLVTAYHVDRRRRREKFKSECEDYWSAHS</sequence>
<keyword evidence="2" id="KW-1185">Reference proteome</keyword>
<proteinExistence type="predicted"/>
<organism evidence="1 2">
    <name type="scientific">Brachybacterium conglomeratum</name>
    <dbReference type="NCBI Taxonomy" id="47846"/>
    <lineage>
        <taxon>Bacteria</taxon>
        <taxon>Bacillati</taxon>
        <taxon>Actinomycetota</taxon>
        <taxon>Actinomycetes</taxon>
        <taxon>Micrococcales</taxon>
        <taxon>Dermabacteraceae</taxon>
        <taxon>Brachybacterium</taxon>
    </lineage>
</organism>
<protein>
    <submittedName>
        <fullName evidence="1">Uncharacterized protein</fullName>
    </submittedName>
</protein>
<name>A0ABQ5REX5_9MICO</name>
<evidence type="ECO:0000313" key="1">
    <source>
        <dbReference type="EMBL" id="GLI30455.1"/>
    </source>
</evidence>
<dbReference type="EMBL" id="BSDQ01000001">
    <property type="protein sequence ID" value="GLI30455.1"/>
    <property type="molecule type" value="Genomic_DNA"/>
</dbReference>